<dbReference type="SMART" id="SM00642">
    <property type="entry name" value="Aamy"/>
    <property type="match status" value="1"/>
</dbReference>
<dbReference type="Proteomes" id="UP000614469">
    <property type="component" value="Unassembled WGS sequence"/>
</dbReference>
<dbReference type="InterPro" id="IPR006047">
    <property type="entry name" value="GH13_cat_dom"/>
</dbReference>
<protein>
    <submittedName>
        <fullName evidence="2">Alpha-amylase</fullName>
    </submittedName>
</protein>
<comment type="caution">
    <text evidence="2">The sequence shown here is derived from an EMBL/GenBank/DDBJ whole genome shotgun (WGS) entry which is preliminary data.</text>
</comment>
<evidence type="ECO:0000259" key="1">
    <source>
        <dbReference type="SMART" id="SM00642"/>
    </source>
</evidence>
<dbReference type="AlphaFoldDB" id="A0A8J6NRG5"/>
<dbReference type="PANTHER" id="PTHR47786">
    <property type="entry name" value="ALPHA-1,4-GLUCAN:MALTOSE-1-PHOSPHATE MALTOSYLTRANSFERASE"/>
    <property type="match status" value="1"/>
</dbReference>
<sequence>MQGKLMIFEFHISKVTREKYQFDENLFATDGRVIFADFAAARRFAEKLSAGRGNHVPASDLNAMGLLDEVMHILIRQYEMENPGVMIRATDWLAEKFGEEALDLSLLRFKEEFPSALTPSPLLSPQEAPVFEKGELLEEMLILALENENPGLSAYRELVDDTPLGNTIYSEMLGTLETFFGYEPGYGAGRESLLQILRAPTKASPNSLMGQLEYIVDEWGTMLGGKNKELILRGIDYLAEESIRAPGDGGSDGTAPVPEFFEGDGEYEHFSMDKDWMPQIVLLAKNAYVWLDQLSKQYERDISRLDQIPDEELDVLAQRGFSGLWLIGLWERSRASRRIKQRMGNPEAVASAYSLDDYAIAEDLGGQEALNNLRNRAWQHGIRLAADMVPNHMGIDSRWVIEHPERFLSLATPPYPNYSFNGENLSDDERVGIYLEDHYYDHSDAAVVFRRTDNQKDESTYIYHGNDGTSMPWNDTAQLNFLDPEVRETVIQTILNVAKQFPVIRFDAAMTLAKKHIQRLWYPEPGLGGAIPSRAEQGMSKAEFEAAIPREFWREVVDRVATEAPDTLLLAEAFWLMEGYFVRTLGMHRVYNSAFMHMLRDEDNGGYRQVMKNTLTFDPQVLKRYVNFMNNPDEETAVEQFGKGDKYFGVCTLLATLPGLPMFGHGQVEGFGEKYGMEYRRAYRDEKADTGFMRYHEETISPLLHRRYLFAGVENFLLYHFFNEEGRALDDVFAYSNRAGDEFALIIFHNKFSETSGRVQYSASFAVKAAGDEYLVKRTLVEGLDLVDKKGYVIFRDLVTGLEYIRAIAELAEKGLYVELGAYQRHVFLDFRTVDEEEWKAVAEALNGAGIVSIEAKREEIFKEKEAVDEFVENTTNMIVDKKQPTKKKAKRKLKK</sequence>
<reference evidence="2 3" key="1">
    <citation type="submission" date="2020-08" db="EMBL/GenBank/DDBJ databases">
        <title>Bridging the membrane lipid divide: bacteria of the FCB group superphylum have the potential to synthesize archaeal ether lipids.</title>
        <authorList>
            <person name="Villanueva L."/>
            <person name="Von Meijenfeldt F.A.B."/>
            <person name="Westbye A.B."/>
            <person name="Yadav S."/>
            <person name="Hopmans E.C."/>
            <person name="Dutilh B.E."/>
            <person name="Sinninghe Damste J.S."/>
        </authorList>
    </citation>
    <scope>NUCLEOTIDE SEQUENCE [LARGE SCALE GENOMIC DNA]</scope>
    <source>
        <strain evidence="2">NIOZ-UU36</strain>
    </source>
</reference>
<name>A0A8J6NRG5_9CHLR</name>
<accession>A0A8J6NRG5</accession>
<organism evidence="2 3">
    <name type="scientific">Candidatus Desulfolinea nitratireducens</name>
    <dbReference type="NCBI Taxonomy" id="2841698"/>
    <lineage>
        <taxon>Bacteria</taxon>
        <taxon>Bacillati</taxon>
        <taxon>Chloroflexota</taxon>
        <taxon>Anaerolineae</taxon>
        <taxon>Anaerolineales</taxon>
        <taxon>Anaerolineales incertae sedis</taxon>
        <taxon>Candidatus Desulfolinea</taxon>
    </lineage>
</organism>
<dbReference type="GO" id="GO:0005975">
    <property type="term" value="P:carbohydrate metabolic process"/>
    <property type="evidence" value="ECO:0007669"/>
    <property type="project" value="InterPro"/>
</dbReference>
<feature type="domain" description="Glycosyl hydrolase family 13 catalytic" evidence="1">
    <location>
        <begin position="307"/>
        <end position="707"/>
    </location>
</feature>
<evidence type="ECO:0000313" key="3">
    <source>
        <dbReference type="Proteomes" id="UP000614469"/>
    </source>
</evidence>
<evidence type="ECO:0000313" key="2">
    <source>
        <dbReference type="EMBL" id="MBC8336624.1"/>
    </source>
</evidence>
<gene>
    <name evidence="2" type="ORF">H8E29_15285</name>
</gene>
<proteinExistence type="predicted"/>
<dbReference type="Gene3D" id="3.20.20.80">
    <property type="entry name" value="Glycosidases"/>
    <property type="match status" value="1"/>
</dbReference>
<dbReference type="EMBL" id="JACNJN010000178">
    <property type="protein sequence ID" value="MBC8336624.1"/>
    <property type="molecule type" value="Genomic_DNA"/>
</dbReference>
<dbReference type="Pfam" id="PF00128">
    <property type="entry name" value="Alpha-amylase"/>
    <property type="match status" value="1"/>
</dbReference>
<dbReference type="InterPro" id="IPR017853">
    <property type="entry name" value="GH"/>
</dbReference>
<dbReference type="PANTHER" id="PTHR47786:SF2">
    <property type="entry name" value="GLYCOSYL HYDROLASE FAMILY 13 CATALYTIC DOMAIN-CONTAINING PROTEIN"/>
    <property type="match status" value="1"/>
</dbReference>
<dbReference type="SUPFAM" id="SSF51445">
    <property type="entry name" value="(Trans)glycosidases"/>
    <property type="match status" value="1"/>
</dbReference>